<evidence type="ECO:0000256" key="4">
    <source>
        <dbReference type="ARBA" id="ARBA00023235"/>
    </source>
</evidence>
<dbReference type="PANTHER" id="PTHR42839:SF2">
    <property type="entry name" value="ISOCHORISMATE SYNTHASE ENTC"/>
    <property type="match status" value="1"/>
</dbReference>
<dbReference type="Pfam" id="PF00425">
    <property type="entry name" value="Chorismate_bind"/>
    <property type="match status" value="1"/>
</dbReference>
<name>A0A381QBA1_9ZZZZ</name>
<dbReference type="AlphaFoldDB" id="A0A381QBA1"/>
<feature type="domain" description="Chorismate-utilising enzyme C-terminal" evidence="6">
    <location>
        <begin position="200"/>
        <end position="454"/>
    </location>
</feature>
<evidence type="ECO:0000256" key="2">
    <source>
        <dbReference type="ARBA" id="ARBA00005297"/>
    </source>
</evidence>
<evidence type="ECO:0000256" key="1">
    <source>
        <dbReference type="ARBA" id="ARBA00000799"/>
    </source>
</evidence>
<comment type="catalytic activity">
    <reaction evidence="1">
        <text>chorismate = isochorismate</text>
        <dbReference type="Rhea" id="RHEA:18985"/>
        <dbReference type="ChEBI" id="CHEBI:29748"/>
        <dbReference type="ChEBI" id="CHEBI:29780"/>
        <dbReference type="EC" id="5.4.4.2"/>
    </reaction>
</comment>
<evidence type="ECO:0000259" key="6">
    <source>
        <dbReference type="Pfam" id="PF00425"/>
    </source>
</evidence>
<dbReference type="EMBL" id="UINC01001272">
    <property type="protein sequence ID" value="SUZ76290.1"/>
    <property type="molecule type" value="Genomic_DNA"/>
</dbReference>
<reference evidence="7" key="1">
    <citation type="submission" date="2018-05" db="EMBL/GenBank/DDBJ databases">
        <authorList>
            <person name="Lanie J.A."/>
            <person name="Ng W.-L."/>
            <person name="Kazmierczak K.M."/>
            <person name="Andrzejewski T.M."/>
            <person name="Davidsen T.M."/>
            <person name="Wayne K.J."/>
            <person name="Tettelin H."/>
            <person name="Glass J.I."/>
            <person name="Rusch D."/>
            <person name="Podicherti R."/>
            <person name="Tsui H.-C.T."/>
            <person name="Winkler M.E."/>
        </authorList>
    </citation>
    <scope>NUCLEOTIDE SEQUENCE</scope>
</reference>
<proteinExistence type="inferred from homology"/>
<keyword evidence="4" id="KW-0413">Isomerase</keyword>
<dbReference type="InterPro" id="IPR005801">
    <property type="entry name" value="ADC_synthase"/>
</dbReference>
<protein>
    <recommendedName>
        <fullName evidence="3">isochorismate synthase</fullName>
        <ecNumber evidence="3">5.4.4.2</ecNumber>
    </recommendedName>
    <alternativeName>
        <fullName evidence="5">Isochorismate mutase</fullName>
    </alternativeName>
</protein>
<dbReference type="Gene3D" id="3.60.120.10">
    <property type="entry name" value="Anthranilate synthase"/>
    <property type="match status" value="1"/>
</dbReference>
<gene>
    <name evidence="7" type="ORF">METZ01_LOCUS29144</name>
</gene>
<dbReference type="InterPro" id="IPR015890">
    <property type="entry name" value="Chorismate_C"/>
</dbReference>
<evidence type="ECO:0000256" key="5">
    <source>
        <dbReference type="ARBA" id="ARBA00041564"/>
    </source>
</evidence>
<comment type="similarity">
    <text evidence="2">Belongs to the isochorismate synthase family.</text>
</comment>
<dbReference type="SUPFAM" id="SSF56322">
    <property type="entry name" value="ADC synthase"/>
    <property type="match status" value="1"/>
</dbReference>
<accession>A0A381QBA1</accession>
<dbReference type="EC" id="5.4.4.2" evidence="3"/>
<evidence type="ECO:0000256" key="3">
    <source>
        <dbReference type="ARBA" id="ARBA00012824"/>
    </source>
</evidence>
<evidence type="ECO:0000313" key="7">
    <source>
        <dbReference type="EMBL" id="SUZ76290.1"/>
    </source>
</evidence>
<organism evidence="7">
    <name type="scientific">marine metagenome</name>
    <dbReference type="NCBI Taxonomy" id="408172"/>
    <lineage>
        <taxon>unclassified sequences</taxon>
        <taxon>metagenomes</taxon>
        <taxon>ecological metagenomes</taxon>
    </lineage>
</organism>
<dbReference type="NCBIfam" id="TIGR00543">
    <property type="entry name" value="isochor_syn"/>
    <property type="match status" value="1"/>
</dbReference>
<dbReference type="PANTHER" id="PTHR42839">
    <property type="entry name" value="ISOCHORISMATE SYNTHASE ENTC"/>
    <property type="match status" value="1"/>
</dbReference>
<sequence length="468" mass="50268">MNPANTAEIAQARVLAVTGPAVGAHPMRFLRRAGSGPRGFWARSDRWIAHSGTLATVVSDGTEPGGLFSGIEANARALFDPNSVQVLGGAPGLRFFGGFAFRSEYPTADLWSGFPPALFHVPAFELAGVAGEVPLLTVRMLVDHEGEGAEATLTRLLTHAGQICQELEAVGGDVSVDPTGWSPKAQPASRVSFTMGETERAGWEAAVKDALAAISERRVSKVVLARTLDLITECRLDPIEVVHHLWQENRGSHVFYFEPEEGCAIAGAAPETVTTVSEGCFHATAVAGTVARGENQREQKQFAERLLASEKEGAEHRIALEDMVARLGPLAEDIEAQPEPQILTLARLQHLETKIRARLPEGISALNVLEALHPTPAVCGLPRDAALEFLGEKEPFERGWYAGPVGWFDLDGNGVFVPALRCAVVQDLRWRLFAGAGIVEGSDPGLEWDETSIKFEPMLRALAASGAR</sequence>
<dbReference type="GO" id="GO:0008909">
    <property type="term" value="F:isochorismate synthase activity"/>
    <property type="evidence" value="ECO:0007669"/>
    <property type="project" value="UniProtKB-EC"/>
</dbReference>
<dbReference type="InterPro" id="IPR004561">
    <property type="entry name" value="IsoChor_synthase"/>
</dbReference>